<evidence type="ECO:0000313" key="10">
    <source>
        <dbReference type="EnsemblPlants" id="AUR62008814-RA:cds"/>
    </source>
</evidence>
<evidence type="ECO:0000256" key="3">
    <source>
        <dbReference type="ARBA" id="ARBA00022737"/>
    </source>
</evidence>
<feature type="region of interest" description="Disordered" evidence="7">
    <location>
        <begin position="1"/>
        <end position="22"/>
    </location>
</feature>
<dbReference type="OMA" id="CEEFFAI"/>
<keyword evidence="11" id="KW-1185">Reference proteome</keyword>
<dbReference type="Pfam" id="PF13962">
    <property type="entry name" value="PGG"/>
    <property type="match status" value="1"/>
</dbReference>
<evidence type="ECO:0000256" key="6">
    <source>
        <dbReference type="ARBA" id="ARBA00023136"/>
    </source>
</evidence>
<dbReference type="PANTHER" id="PTHR24186">
    <property type="entry name" value="PROTEIN PHOSPHATASE 1 REGULATORY SUBUNIT"/>
    <property type="match status" value="1"/>
</dbReference>
<keyword evidence="3" id="KW-0677">Repeat</keyword>
<dbReference type="PANTHER" id="PTHR24186:SF46">
    <property type="entry name" value="PROTEIN ACCELERATED CELL DEATH 6-LIKE"/>
    <property type="match status" value="1"/>
</dbReference>
<dbReference type="Gene3D" id="1.25.40.20">
    <property type="entry name" value="Ankyrin repeat-containing domain"/>
    <property type="match status" value="1"/>
</dbReference>
<reference evidence="10" key="1">
    <citation type="journal article" date="2017" name="Nature">
        <title>The genome of Chenopodium quinoa.</title>
        <authorList>
            <person name="Jarvis D.E."/>
            <person name="Ho Y.S."/>
            <person name="Lightfoot D.J."/>
            <person name="Schmoeckel S.M."/>
            <person name="Li B."/>
            <person name="Borm T.J.A."/>
            <person name="Ohyanagi H."/>
            <person name="Mineta K."/>
            <person name="Michell C.T."/>
            <person name="Saber N."/>
            <person name="Kharbatia N.M."/>
            <person name="Rupper R.R."/>
            <person name="Sharp A.R."/>
            <person name="Dally N."/>
            <person name="Boughton B.A."/>
            <person name="Woo Y.H."/>
            <person name="Gao G."/>
            <person name="Schijlen E.G.W.M."/>
            <person name="Guo X."/>
            <person name="Momin A.A."/>
            <person name="Negrao S."/>
            <person name="Al-Babili S."/>
            <person name="Gehring C."/>
            <person name="Roessner U."/>
            <person name="Jung C."/>
            <person name="Murphy K."/>
            <person name="Arold S.T."/>
            <person name="Gojobori T."/>
            <person name="van der Linden C.G."/>
            <person name="van Loo E.N."/>
            <person name="Jellen E.N."/>
            <person name="Maughan P.J."/>
            <person name="Tester M."/>
        </authorList>
    </citation>
    <scope>NUCLEOTIDE SEQUENCE [LARGE SCALE GENOMIC DNA]</scope>
    <source>
        <strain evidence="10">cv. PI 614886</strain>
    </source>
</reference>
<dbReference type="InterPro" id="IPR026961">
    <property type="entry name" value="PGG_dom"/>
</dbReference>
<evidence type="ECO:0000313" key="11">
    <source>
        <dbReference type="Proteomes" id="UP000596660"/>
    </source>
</evidence>
<dbReference type="Gramene" id="AUR62008814-RA">
    <property type="protein sequence ID" value="AUR62008814-RA:cds"/>
    <property type="gene ID" value="AUR62008814"/>
</dbReference>
<feature type="transmembrane region" description="Helical" evidence="8">
    <location>
        <begin position="202"/>
        <end position="226"/>
    </location>
</feature>
<dbReference type="Proteomes" id="UP000596660">
    <property type="component" value="Unplaced"/>
</dbReference>
<feature type="domain" description="PGG" evidence="9">
    <location>
        <begin position="144"/>
        <end position="246"/>
    </location>
</feature>
<dbReference type="InterPro" id="IPR036770">
    <property type="entry name" value="Ankyrin_rpt-contain_sf"/>
</dbReference>
<evidence type="ECO:0000256" key="2">
    <source>
        <dbReference type="ARBA" id="ARBA00022692"/>
    </source>
</evidence>
<dbReference type="EnsemblPlants" id="AUR62008814-RA">
    <property type="protein sequence ID" value="AUR62008814-RA:cds"/>
    <property type="gene ID" value="AUR62008814"/>
</dbReference>
<evidence type="ECO:0000256" key="1">
    <source>
        <dbReference type="ARBA" id="ARBA00004141"/>
    </source>
</evidence>
<comment type="subcellular location">
    <subcellularLocation>
        <location evidence="1">Membrane</location>
        <topology evidence="1">Multi-pass membrane protein</topology>
    </subcellularLocation>
</comment>
<keyword evidence="6 8" id="KW-0472">Membrane</keyword>
<keyword evidence="2 8" id="KW-0812">Transmembrane</keyword>
<proteinExistence type="predicted"/>
<dbReference type="SUPFAM" id="SSF48403">
    <property type="entry name" value="Ankyrin repeat"/>
    <property type="match status" value="1"/>
</dbReference>
<organism evidence="10 11">
    <name type="scientific">Chenopodium quinoa</name>
    <name type="common">Quinoa</name>
    <dbReference type="NCBI Taxonomy" id="63459"/>
    <lineage>
        <taxon>Eukaryota</taxon>
        <taxon>Viridiplantae</taxon>
        <taxon>Streptophyta</taxon>
        <taxon>Embryophyta</taxon>
        <taxon>Tracheophyta</taxon>
        <taxon>Spermatophyta</taxon>
        <taxon>Magnoliopsida</taxon>
        <taxon>eudicotyledons</taxon>
        <taxon>Gunneridae</taxon>
        <taxon>Pentapetalae</taxon>
        <taxon>Caryophyllales</taxon>
        <taxon>Chenopodiaceae</taxon>
        <taxon>Chenopodioideae</taxon>
        <taxon>Atripliceae</taxon>
        <taxon>Chenopodium</taxon>
    </lineage>
</organism>
<evidence type="ECO:0000256" key="7">
    <source>
        <dbReference type="SAM" id="MobiDB-lite"/>
    </source>
</evidence>
<dbReference type="GO" id="GO:0005886">
    <property type="term" value="C:plasma membrane"/>
    <property type="evidence" value="ECO:0007669"/>
    <property type="project" value="TreeGrafter"/>
</dbReference>
<sequence length="264" mass="29703">MLLGGSKQPRPGWTNPEASKRVDNNGRTLWHMLVNQPPSMTKELISGIGEKAHLIKLLEIQDKEGKTPLHLALESRRFTQAEHFLMCSDKRYMRNLLEIEDGNGITSGDLIASIRHLPQDLEYLFNGDLEELMGYRSVYGISTEEMKDYVNTIMGVIAALLTTITFTAAFTVPGETVQDDKDVKDKHAVGTPLLIKSVAFQAFMFFDILTMCLSTMVLFCLLWIFATGSKRKSVILMDFTALNFILHNSCVFHGRNPGLLSTLW</sequence>
<evidence type="ECO:0000256" key="4">
    <source>
        <dbReference type="ARBA" id="ARBA00022989"/>
    </source>
</evidence>
<evidence type="ECO:0000259" key="9">
    <source>
        <dbReference type="Pfam" id="PF13962"/>
    </source>
</evidence>
<protein>
    <recommendedName>
        <fullName evidence="9">PGG domain-containing protein</fullName>
    </recommendedName>
</protein>
<accession>A0A803LAC5</accession>
<name>A0A803LAC5_CHEQI</name>
<dbReference type="AlphaFoldDB" id="A0A803LAC5"/>
<reference evidence="10" key="2">
    <citation type="submission" date="2021-03" db="UniProtKB">
        <authorList>
            <consortium name="EnsemblPlants"/>
        </authorList>
    </citation>
    <scope>IDENTIFICATION</scope>
</reference>
<keyword evidence="5" id="KW-0040">ANK repeat</keyword>
<evidence type="ECO:0000256" key="5">
    <source>
        <dbReference type="ARBA" id="ARBA00023043"/>
    </source>
</evidence>
<evidence type="ECO:0000256" key="8">
    <source>
        <dbReference type="SAM" id="Phobius"/>
    </source>
</evidence>
<feature type="transmembrane region" description="Helical" evidence="8">
    <location>
        <begin position="149"/>
        <end position="172"/>
    </location>
</feature>
<keyword evidence="4 8" id="KW-1133">Transmembrane helix</keyword>